<sequence length="410" mass="44958">MKKSFLLNFLFTAIALTTVAQQAEAQCTRQDPSDPNSPLINLDGTPCVNTVVSAVPFLRIVADARSGAMGDAGIAISADPNAIHFNASKLVFAEETFAMSATYTPWLQNLGLNDVYLAYLTGFYKLDDLQTLGFGLRYFSLGSIQFTDQNGEPLAIGQPNEFEVSLAYARKLTDNFSASLTGKFIYSNLAAGQQVEGGETIEPGVAGAADVAMTYKTEIDNNRGDAELVVGLALTNIGSRITYTNSLVRDFLPANIGLGAAYTMEFDEYNKLTLTTDINKLMVPTPCQAETCEDLNENNIADYREQSSISGIFASFGDAPDGFQEELRELMYSFGVEYWYDNQFAVRAGYFNEHAQKGGRKYLTVGLGLKYNIFGLNFSYLVPTTNQRNPLDNTLRFSLLFDFGSMGELE</sequence>
<feature type="chain" id="PRO_5022883749" evidence="1">
    <location>
        <begin position="26"/>
        <end position="410"/>
    </location>
</feature>
<dbReference type="NCBIfam" id="NF033709">
    <property type="entry name" value="PorV_fam"/>
    <property type="match status" value="1"/>
</dbReference>
<feature type="domain" description="Type IX secretion system protein PorV" evidence="2">
    <location>
        <begin position="49"/>
        <end position="287"/>
    </location>
</feature>
<name>A0A5C6RH93_9BACT</name>
<proteinExistence type="predicted"/>
<organism evidence="3 4">
    <name type="scientific">Phaeodactylibacter luteus</name>
    <dbReference type="NCBI Taxonomy" id="1564516"/>
    <lineage>
        <taxon>Bacteria</taxon>
        <taxon>Pseudomonadati</taxon>
        <taxon>Bacteroidota</taxon>
        <taxon>Saprospiria</taxon>
        <taxon>Saprospirales</taxon>
        <taxon>Haliscomenobacteraceae</taxon>
        <taxon>Phaeodactylibacter</taxon>
    </lineage>
</organism>
<dbReference type="EMBL" id="VOOR01000056">
    <property type="protein sequence ID" value="TXB61507.1"/>
    <property type="molecule type" value="Genomic_DNA"/>
</dbReference>
<gene>
    <name evidence="3" type="primary">porV</name>
    <name evidence="3" type="ORF">FRY97_18805</name>
</gene>
<evidence type="ECO:0000256" key="1">
    <source>
        <dbReference type="SAM" id="SignalP"/>
    </source>
</evidence>
<comment type="caution">
    <text evidence="3">The sequence shown here is derived from an EMBL/GenBank/DDBJ whole genome shotgun (WGS) entry which is preliminary data.</text>
</comment>
<evidence type="ECO:0000313" key="3">
    <source>
        <dbReference type="EMBL" id="TXB61507.1"/>
    </source>
</evidence>
<dbReference type="Gene3D" id="2.40.160.60">
    <property type="entry name" value="Outer membrane protein transport protein (OMPP1/FadL/TodX)"/>
    <property type="match status" value="2"/>
</dbReference>
<dbReference type="NCBIfam" id="NF033710">
    <property type="entry name" value="T9SS_OM_PorV"/>
    <property type="match status" value="1"/>
</dbReference>
<evidence type="ECO:0000313" key="4">
    <source>
        <dbReference type="Proteomes" id="UP000321580"/>
    </source>
</evidence>
<keyword evidence="1" id="KW-0732">Signal</keyword>
<keyword evidence="4" id="KW-1185">Reference proteome</keyword>
<dbReference type="OrthoDB" id="9758448at2"/>
<protein>
    <submittedName>
        <fullName evidence="3">Type IX secretion system outer membrane channel protein PorV</fullName>
    </submittedName>
</protein>
<dbReference type="RefSeq" id="WP_147169119.1">
    <property type="nucleotide sequence ID" value="NZ_VOOR01000056.1"/>
</dbReference>
<accession>A0A5C6RH93</accession>
<dbReference type="Proteomes" id="UP000321580">
    <property type="component" value="Unassembled WGS sequence"/>
</dbReference>
<dbReference type="Pfam" id="PF19572">
    <property type="entry name" value="PorV"/>
    <property type="match status" value="1"/>
</dbReference>
<reference evidence="3 4" key="1">
    <citation type="submission" date="2019-08" db="EMBL/GenBank/DDBJ databases">
        <title>Genome of Phaeodactylibacter luteus.</title>
        <authorList>
            <person name="Bowman J.P."/>
        </authorList>
    </citation>
    <scope>NUCLEOTIDE SEQUENCE [LARGE SCALE GENOMIC DNA]</scope>
    <source>
        <strain evidence="3 4">KCTC 42180</strain>
    </source>
</reference>
<evidence type="ECO:0000259" key="2">
    <source>
        <dbReference type="Pfam" id="PF19572"/>
    </source>
</evidence>
<dbReference type="InterPro" id="IPR047799">
    <property type="entry name" value="T9SS_OM_PorV"/>
</dbReference>
<dbReference type="InterPro" id="IPR045741">
    <property type="entry name" value="PorV"/>
</dbReference>
<feature type="signal peptide" evidence="1">
    <location>
        <begin position="1"/>
        <end position="25"/>
    </location>
</feature>
<dbReference type="AlphaFoldDB" id="A0A5C6RH93"/>